<dbReference type="OrthoDB" id="9790913at2"/>
<sequence>MSEQTGTLYERVGGRETFAKLIRVFYEGVAEDPPLRALYPEENLAPAEERLLLFMEQYWGGPKTYSETRGHPRLRMRHAPFAVTPTQRDRWLHHMHAAIDAVDLDPSDEAELRDYVTRAAQFMVNADEESAGSTPMHLPLA</sequence>
<keyword evidence="1" id="KW-0813">Transport</keyword>
<dbReference type="Pfam" id="PF01152">
    <property type="entry name" value="Bac_globin"/>
    <property type="match status" value="1"/>
</dbReference>
<keyword evidence="3" id="KW-0479">Metal-binding</keyword>
<dbReference type="InterPro" id="IPR012292">
    <property type="entry name" value="Globin/Proto"/>
</dbReference>
<dbReference type="GO" id="GO:0019825">
    <property type="term" value="F:oxygen binding"/>
    <property type="evidence" value="ECO:0007669"/>
    <property type="project" value="InterPro"/>
</dbReference>
<evidence type="ECO:0000256" key="2">
    <source>
        <dbReference type="ARBA" id="ARBA00022617"/>
    </source>
</evidence>
<evidence type="ECO:0000256" key="3">
    <source>
        <dbReference type="ARBA" id="ARBA00022723"/>
    </source>
</evidence>
<organism evidence="6 7">
    <name type="scientific">Tessaracoccus antarcticus</name>
    <dbReference type="NCBI Taxonomy" id="2479848"/>
    <lineage>
        <taxon>Bacteria</taxon>
        <taxon>Bacillati</taxon>
        <taxon>Actinomycetota</taxon>
        <taxon>Actinomycetes</taxon>
        <taxon>Propionibacteriales</taxon>
        <taxon>Propionibacteriaceae</taxon>
        <taxon>Tessaracoccus</taxon>
    </lineage>
</organism>
<proteinExistence type="inferred from homology"/>
<keyword evidence="4" id="KW-0408">Iron</keyword>
<accession>A0A3M0GH29</accession>
<dbReference type="InterPro" id="IPR001486">
    <property type="entry name" value="Hemoglobin_trunc"/>
</dbReference>
<dbReference type="GO" id="GO:0005344">
    <property type="term" value="F:oxygen carrier activity"/>
    <property type="evidence" value="ECO:0007669"/>
    <property type="project" value="InterPro"/>
</dbReference>
<dbReference type="PANTHER" id="PTHR47366:SF1">
    <property type="entry name" value="TWO-ON-TWO HEMOGLOBIN-3"/>
    <property type="match status" value="1"/>
</dbReference>
<dbReference type="GO" id="GO:0020037">
    <property type="term" value="F:heme binding"/>
    <property type="evidence" value="ECO:0007669"/>
    <property type="project" value="InterPro"/>
</dbReference>
<dbReference type="Proteomes" id="UP000275256">
    <property type="component" value="Unassembled WGS sequence"/>
</dbReference>
<dbReference type="GO" id="GO:0046872">
    <property type="term" value="F:metal ion binding"/>
    <property type="evidence" value="ECO:0007669"/>
    <property type="project" value="UniProtKB-KW"/>
</dbReference>
<name>A0A3M0GH29_9ACTN</name>
<dbReference type="InterPro" id="IPR044203">
    <property type="entry name" value="GlbO/GLB3-like"/>
</dbReference>
<evidence type="ECO:0000256" key="4">
    <source>
        <dbReference type="ARBA" id="ARBA00023004"/>
    </source>
</evidence>
<comment type="caution">
    <text evidence="6">The sequence shown here is derived from an EMBL/GenBank/DDBJ whole genome shotgun (WGS) entry which is preliminary data.</text>
</comment>
<evidence type="ECO:0000313" key="7">
    <source>
        <dbReference type="Proteomes" id="UP000275256"/>
    </source>
</evidence>
<keyword evidence="2" id="KW-0349">Heme</keyword>
<evidence type="ECO:0000256" key="5">
    <source>
        <dbReference type="ARBA" id="ARBA00034496"/>
    </source>
</evidence>
<dbReference type="RefSeq" id="WP_121900580.1">
    <property type="nucleotide sequence ID" value="NZ_REFW01000001.1"/>
</dbReference>
<dbReference type="Gene3D" id="1.10.490.10">
    <property type="entry name" value="Globins"/>
    <property type="match status" value="1"/>
</dbReference>
<gene>
    <name evidence="6" type="ORF">EAX62_05455</name>
</gene>
<dbReference type="InterPro" id="IPR009050">
    <property type="entry name" value="Globin-like_sf"/>
</dbReference>
<dbReference type="CDD" id="cd14771">
    <property type="entry name" value="TrHb2_Mt-trHbO-like_O"/>
    <property type="match status" value="1"/>
</dbReference>
<dbReference type="PANTHER" id="PTHR47366">
    <property type="entry name" value="TWO-ON-TWO HEMOGLOBIN-3"/>
    <property type="match status" value="1"/>
</dbReference>
<comment type="similarity">
    <text evidence="5">Belongs to the truncated hemoglobin family. Group II subfamily.</text>
</comment>
<protein>
    <submittedName>
        <fullName evidence="6">Globin</fullName>
    </submittedName>
</protein>
<dbReference type="EMBL" id="REFW01000001">
    <property type="protein sequence ID" value="RMB62032.1"/>
    <property type="molecule type" value="Genomic_DNA"/>
</dbReference>
<reference evidence="6 7" key="1">
    <citation type="submission" date="2018-10" db="EMBL/GenBank/DDBJ databases">
        <title>Tessaracoccus antarcticuss sp. nov., isolated from sediment.</title>
        <authorList>
            <person name="Zhou L.Y."/>
            <person name="Du Z.J."/>
        </authorList>
    </citation>
    <scope>NUCLEOTIDE SEQUENCE [LARGE SCALE GENOMIC DNA]</scope>
    <source>
        <strain evidence="6 7">JDX10</strain>
    </source>
</reference>
<evidence type="ECO:0000313" key="6">
    <source>
        <dbReference type="EMBL" id="RMB62032.1"/>
    </source>
</evidence>
<dbReference type="AlphaFoldDB" id="A0A3M0GH29"/>
<dbReference type="SUPFAM" id="SSF46458">
    <property type="entry name" value="Globin-like"/>
    <property type="match status" value="1"/>
</dbReference>
<keyword evidence="7" id="KW-1185">Reference proteome</keyword>
<evidence type="ECO:0000256" key="1">
    <source>
        <dbReference type="ARBA" id="ARBA00022448"/>
    </source>
</evidence>